<proteinExistence type="predicted"/>
<dbReference type="InterPro" id="IPR011989">
    <property type="entry name" value="ARM-like"/>
</dbReference>
<evidence type="ECO:0000313" key="2">
    <source>
        <dbReference type="EMBL" id="MFC7186509.1"/>
    </source>
</evidence>
<keyword evidence="3" id="KW-1185">Reference proteome</keyword>
<accession>A0ABD5YAX6</accession>
<dbReference type="EMBL" id="JBHSZZ010000028">
    <property type="protein sequence ID" value="MFC7186509.1"/>
    <property type="molecule type" value="Genomic_DNA"/>
</dbReference>
<evidence type="ECO:0000256" key="1">
    <source>
        <dbReference type="SAM" id="MobiDB-lite"/>
    </source>
</evidence>
<feature type="region of interest" description="Disordered" evidence="1">
    <location>
        <begin position="1"/>
        <end position="69"/>
    </location>
</feature>
<organism evidence="2 3">
    <name type="scientific">Halorubrum yunnanense</name>
    <dbReference type="NCBI Taxonomy" id="1526162"/>
    <lineage>
        <taxon>Archaea</taxon>
        <taxon>Methanobacteriati</taxon>
        <taxon>Methanobacteriota</taxon>
        <taxon>Stenosarchaea group</taxon>
        <taxon>Halobacteria</taxon>
        <taxon>Halobacteriales</taxon>
        <taxon>Haloferacaceae</taxon>
        <taxon>Halorubrum</taxon>
    </lineage>
</organism>
<dbReference type="AlphaFoldDB" id="A0ABD5YAX6"/>
<dbReference type="PANTHER" id="PTHR12697">
    <property type="entry name" value="PBS LYASE HEAT-LIKE PROTEIN"/>
    <property type="match status" value="1"/>
</dbReference>
<reference evidence="2 3" key="1">
    <citation type="journal article" date="2019" name="Int. J. Syst. Evol. Microbiol.">
        <title>The Global Catalogue of Microorganisms (GCM) 10K type strain sequencing project: providing services to taxonomists for standard genome sequencing and annotation.</title>
        <authorList>
            <consortium name="The Broad Institute Genomics Platform"/>
            <consortium name="The Broad Institute Genome Sequencing Center for Infectious Disease"/>
            <person name="Wu L."/>
            <person name="Ma J."/>
        </authorList>
    </citation>
    <scope>NUCLEOTIDE SEQUENCE [LARGE SCALE GENOMIC DNA]</scope>
    <source>
        <strain evidence="2 3">Q85</strain>
    </source>
</reference>
<name>A0ABD5YAX6_9EURY</name>
<feature type="region of interest" description="Disordered" evidence="1">
    <location>
        <begin position="244"/>
        <end position="286"/>
    </location>
</feature>
<dbReference type="InterPro" id="IPR016024">
    <property type="entry name" value="ARM-type_fold"/>
</dbReference>
<gene>
    <name evidence="2" type="ORF">ACFQMK_06320</name>
</gene>
<dbReference type="SUPFAM" id="SSF48371">
    <property type="entry name" value="ARM repeat"/>
    <property type="match status" value="1"/>
</dbReference>
<dbReference type="InterPro" id="IPR004155">
    <property type="entry name" value="PBS_lyase_HEAT"/>
</dbReference>
<dbReference type="SMART" id="SM00567">
    <property type="entry name" value="EZ_HEAT"/>
    <property type="match status" value="4"/>
</dbReference>
<comment type="caution">
    <text evidence="2">The sequence shown here is derived from an EMBL/GenBank/DDBJ whole genome shotgun (WGS) entry which is preliminary data.</text>
</comment>
<evidence type="ECO:0000313" key="3">
    <source>
        <dbReference type="Proteomes" id="UP001596390"/>
    </source>
</evidence>
<dbReference type="Pfam" id="PF13646">
    <property type="entry name" value="HEAT_2"/>
    <property type="match status" value="2"/>
</dbReference>
<sequence>MRDPEEATDGPTDPRVHPEESPGFGEEPDGLEDIEVSRDVTIGDASPRELQATDTAPLHGTDAGAKIEDLVDGDPVERRRAALALGEGRPTEAAVDALIEHGLADDDADVRQFAVEALGELGGGRAEGPGDGRAAEVAVAACDDPDPWVRAEAVVALDRIDRVEHAEAIEAALDDEHHAVVRNATVSLFKLRGEGMLPVLLELSHADSERLREWAVHLLAGVDDERATARLKAVAGDETEPKVVRSTATRALDADPGKFRRQFSGGTENDSADLPGENTLNRRPDL</sequence>
<dbReference type="RefSeq" id="WP_267663463.1">
    <property type="nucleotide sequence ID" value="NZ_JAODIX010000028.1"/>
</dbReference>
<dbReference type="Proteomes" id="UP001596390">
    <property type="component" value="Unassembled WGS sequence"/>
</dbReference>
<dbReference type="PANTHER" id="PTHR12697:SF5">
    <property type="entry name" value="DEOXYHYPUSINE HYDROXYLASE"/>
    <property type="match status" value="1"/>
</dbReference>
<dbReference type="Gene3D" id="1.25.10.10">
    <property type="entry name" value="Leucine-rich Repeat Variant"/>
    <property type="match status" value="1"/>
</dbReference>
<protein>
    <submittedName>
        <fullName evidence="2">HEAT repeat domain-containing protein</fullName>
    </submittedName>
</protein>